<accession>A0A195B798</accession>
<evidence type="ECO:0000313" key="1">
    <source>
        <dbReference type="EMBL" id="KYM80130.1"/>
    </source>
</evidence>
<dbReference type="AlphaFoldDB" id="A0A195B798"/>
<keyword evidence="2" id="KW-1185">Reference proteome</keyword>
<proteinExistence type="predicted"/>
<sequence>MHEVLTLRMNSPNVELGKFHRVAAASREVTFGSEVQPRVGTGYMRTLALAALLWRIRGRSEFETPFGSGLRRQRQLKDRDRCVQPNSPSKRLELILIPNPNSPKDLNLGYNGRPEWEPRRTFLAASESICRIFNVYELYQRSSTIRRIVGLLTLTINANFRNDCPRSSEISA</sequence>
<dbReference type="Proteomes" id="UP000078540">
    <property type="component" value="Unassembled WGS sequence"/>
</dbReference>
<gene>
    <name evidence="1" type="ORF">ALC53_09224</name>
</gene>
<organism evidence="1 2">
    <name type="scientific">Atta colombica</name>
    <dbReference type="NCBI Taxonomy" id="520822"/>
    <lineage>
        <taxon>Eukaryota</taxon>
        <taxon>Metazoa</taxon>
        <taxon>Ecdysozoa</taxon>
        <taxon>Arthropoda</taxon>
        <taxon>Hexapoda</taxon>
        <taxon>Insecta</taxon>
        <taxon>Pterygota</taxon>
        <taxon>Neoptera</taxon>
        <taxon>Endopterygota</taxon>
        <taxon>Hymenoptera</taxon>
        <taxon>Apocrita</taxon>
        <taxon>Aculeata</taxon>
        <taxon>Formicoidea</taxon>
        <taxon>Formicidae</taxon>
        <taxon>Myrmicinae</taxon>
        <taxon>Atta</taxon>
    </lineage>
</organism>
<protein>
    <submittedName>
        <fullName evidence="1">Uncharacterized protein</fullName>
    </submittedName>
</protein>
<reference evidence="1 2" key="1">
    <citation type="submission" date="2015-09" db="EMBL/GenBank/DDBJ databases">
        <title>Atta colombica WGS genome.</title>
        <authorList>
            <person name="Nygaard S."/>
            <person name="Hu H."/>
            <person name="Boomsma J."/>
            <person name="Zhang G."/>
        </authorList>
    </citation>
    <scope>NUCLEOTIDE SEQUENCE [LARGE SCALE GENOMIC DNA]</scope>
    <source>
        <strain evidence="1">Treedump-2</strain>
        <tissue evidence="1">Whole body</tissue>
    </source>
</reference>
<name>A0A195B798_9HYME</name>
<evidence type="ECO:0000313" key="2">
    <source>
        <dbReference type="Proteomes" id="UP000078540"/>
    </source>
</evidence>
<dbReference type="EMBL" id="KQ976574">
    <property type="protein sequence ID" value="KYM80130.1"/>
    <property type="molecule type" value="Genomic_DNA"/>
</dbReference>